<evidence type="ECO:0000259" key="7">
    <source>
        <dbReference type="PROSITE" id="PS50850"/>
    </source>
</evidence>
<dbReference type="GO" id="GO:0016020">
    <property type="term" value="C:membrane"/>
    <property type="evidence" value="ECO:0007669"/>
    <property type="project" value="UniProtKB-SubCell"/>
</dbReference>
<evidence type="ECO:0000256" key="4">
    <source>
        <dbReference type="ARBA" id="ARBA00023136"/>
    </source>
</evidence>
<dbReference type="Gene3D" id="1.20.1250.20">
    <property type="entry name" value="MFS general substrate transporter like domains"/>
    <property type="match status" value="2"/>
</dbReference>
<feature type="transmembrane region" description="Helical" evidence="6">
    <location>
        <begin position="430"/>
        <end position="449"/>
    </location>
</feature>
<dbReference type="OMA" id="YYGVSMK"/>
<keyword evidence="4 6" id="KW-0472">Membrane</keyword>
<keyword evidence="2 6" id="KW-0812">Transmembrane</keyword>
<name>A0A0B2V6R5_TOXCA</name>
<feature type="transmembrane region" description="Helical" evidence="6">
    <location>
        <begin position="634"/>
        <end position="655"/>
    </location>
</feature>
<accession>A0A0B2V6R5</accession>
<sequence>MLHQSEGSPHRLHYRPDAEGLSVFKVILGAQADSVLKLHAPESGMKFDELLFSYLGEFGRYQKTQFFLVCLPTIFAAMHALSWTFTAAHLPHRCRLKDEPLNTSYWRSSPLLYVSNCTKVDGSRCPFEECRLGDQHTCPYGYVFDFSEIKHSAINRWEIVCEQSVLKAVIQSAYYIGQMAGSLIFGFLGDRWGRKKVFFLAIVLQLSSGVLMAVVPHWTAFGFLRAAVGFAHPGIFVIAVVIGMELVGPSKRKLAGVISGIFFAIGQVILGTLAYFIRNYQYLQLAISLPAIMFFVYWWLVPESARWLISQQRFEEADVILQRAARMNGTKLPDKWWEQLEMPDKAGSQVENRKVEKYNFFDLLRTPKLRLRTTACFFLWPIVSMIYYGVSMKTDFLGGGFYGTFIVGGFSEIPALVLIYFLVDRIGRKALLAGGYFIAAFCMLSNLILPAGTHWILNVMQFLVTKAAITNCYAVIYTVTPELFPTVIRNTAMGCCSTIARIGAILASYIAMWIVERVGPWAMIIPFGSMALAAGVVVILLIPETMGRPLPETIEEIEEVKPIENEEMTPISAPFLVTKAAITNCYAVIYTVTPELFPTVIRNTAMGCCSTIARIGAILASYIAMWIVERVGPWAMIIPFGSMALAAGVVVILLIPETMGRPLPETIEEIEEVKPIENEEMTPISAPVKDNPPE</sequence>
<dbReference type="AlphaFoldDB" id="A0A0B2V6R5"/>
<dbReference type="InterPro" id="IPR020846">
    <property type="entry name" value="MFS_dom"/>
</dbReference>
<evidence type="ECO:0000313" key="9">
    <source>
        <dbReference type="Proteomes" id="UP000031036"/>
    </source>
</evidence>
<dbReference type="SUPFAM" id="SSF103473">
    <property type="entry name" value="MFS general substrate transporter"/>
    <property type="match status" value="2"/>
</dbReference>
<feature type="transmembrane region" description="Helical" evidence="6">
    <location>
        <begin position="455"/>
        <end position="479"/>
    </location>
</feature>
<dbReference type="OrthoDB" id="3936150at2759"/>
<dbReference type="GO" id="GO:0022857">
    <property type="term" value="F:transmembrane transporter activity"/>
    <property type="evidence" value="ECO:0007669"/>
    <property type="project" value="InterPro"/>
</dbReference>
<gene>
    <name evidence="8" type="primary">Orct</name>
    <name evidence="8" type="ORF">Tcan_15359</name>
</gene>
<feature type="transmembrane region" description="Helical" evidence="6">
    <location>
        <begin position="282"/>
        <end position="301"/>
    </location>
</feature>
<feature type="transmembrane region" description="Helical" evidence="6">
    <location>
        <begin position="254"/>
        <end position="276"/>
    </location>
</feature>
<feature type="transmembrane region" description="Helical" evidence="6">
    <location>
        <begin position="197"/>
        <end position="215"/>
    </location>
</feature>
<feature type="transmembrane region" description="Helical" evidence="6">
    <location>
        <begin position="491"/>
        <end position="515"/>
    </location>
</feature>
<protein>
    <submittedName>
        <fullName evidence="8">Organic cation transporter protein</fullName>
    </submittedName>
</protein>
<dbReference type="Pfam" id="PF00083">
    <property type="entry name" value="Sugar_tr"/>
    <property type="match status" value="2"/>
</dbReference>
<evidence type="ECO:0000256" key="5">
    <source>
        <dbReference type="SAM" id="MobiDB-lite"/>
    </source>
</evidence>
<evidence type="ECO:0000256" key="2">
    <source>
        <dbReference type="ARBA" id="ARBA00022692"/>
    </source>
</evidence>
<keyword evidence="3 6" id="KW-1133">Transmembrane helix</keyword>
<feature type="transmembrane region" description="Helical" evidence="6">
    <location>
        <begin position="611"/>
        <end position="628"/>
    </location>
</feature>
<dbReference type="PROSITE" id="PS50850">
    <property type="entry name" value="MFS"/>
    <property type="match status" value="1"/>
</dbReference>
<dbReference type="STRING" id="6265.A0A0B2V6R5"/>
<dbReference type="PANTHER" id="PTHR24064">
    <property type="entry name" value="SOLUTE CARRIER FAMILY 22 MEMBER"/>
    <property type="match status" value="1"/>
</dbReference>
<feature type="transmembrane region" description="Helical" evidence="6">
    <location>
        <begin position="371"/>
        <end position="390"/>
    </location>
</feature>
<keyword evidence="9" id="KW-1185">Reference proteome</keyword>
<dbReference type="InterPro" id="IPR036259">
    <property type="entry name" value="MFS_trans_sf"/>
</dbReference>
<evidence type="ECO:0000256" key="1">
    <source>
        <dbReference type="ARBA" id="ARBA00004141"/>
    </source>
</evidence>
<dbReference type="Proteomes" id="UP000031036">
    <property type="component" value="Unassembled WGS sequence"/>
</dbReference>
<dbReference type="CDD" id="cd17317">
    <property type="entry name" value="MFS_SLC22"/>
    <property type="match status" value="1"/>
</dbReference>
<evidence type="ECO:0000256" key="6">
    <source>
        <dbReference type="SAM" id="Phobius"/>
    </source>
</evidence>
<organism evidence="8 9">
    <name type="scientific">Toxocara canis</name>
    <name type="common">Canine roundworm</name>
    <dbReference type="NCBI Taxonomy" id="6265"/>
    <lineage>
        <taxon>Eukaryota</taxon>
        <taxon>Metazoa</taxon>
        <taxon>Ecdysozoa</taxon>
        <taxon>Nematoda</taxon>
        <taxon>Chromadorea</taxon>
        <taxon>Rhabditida</taxon>
        <taxon>Spirurina</taxon>
        <taxon>Ascaridomorpha</taxon>
        <taxon>Ascaridoidea</taxon>
        <taxon>Toxocaridae</taxon>
        <taxon>Toxocara</taxon>
    </lineage>
</organism>
<feature type="transmembrane region" description="Helical" evidence="6">
    <location>
        <begin position="402"/>
        <end position="423"/>
    </location>
</feature>
<evidence type="ECO:0000256" key="3">
    <source>
        <dbReference type="ARBA" id="ARBA00022989"/>
    </source>
</evidence>
<reference evidence="8 9" key="1">
    <citation type="submission" date="2014-11" db="EMBL/GenBank/DDBJ databases">
        <title>Genetic blueprint of the zoonotic pathogen Toxocara canis.</title>
        <authorList>
            <person name="Zhu X.-Q."/>
            <person name="Korhonen P.K."/>
            <person name="Cai H."/>
            <person name="Young N.D."/>
            <person name="Nejsum P."/>
            <person name="von Samson-Himmelstjerna G."/>
            <person name="Boag P.R."/>
            <person name="Tan P."/>
            <person name="Li Q."/>
            <person name="Min J."/>
            <person name="Yang Y."/>
            <person name="Wang X."/>
            <person name="Fang X."/>
            <person name="Hall R.S."/>
            <person name="Hofmann A."/>
            <person name="Sternberg P.W."/>
            <person name="Jex A.R."/>
            <person name="Gasser R.B."/>
        </authorList>
    </citation>
    <scope>NUCLEOTIDE SEQUENCE [LARGE SCALE GENOMIC DNA]</scope>
    <source>
        <strain evidence="8">PN_DK_2014</strain>
    </source>
</reference>
<dbReference type="InterPro" id="IPR005828">
    <property type="entry name" value="MFS_sugar_transport-like"/>
</dbReference>
<evidence type="ECO:0000313" key="8">
    <source>
        <dbReference type="EMBL" id="KHN77189.1"/>
    </source>
</evidence>
<feature type="transmembrane region" description="Helical" evidence="6">
    <location>
        <begin position="221"/>
        <end position="242"/>
    </location>
</feature>
<feature type="transmembrane region" description="Helical" evidence="6">
    <location>
        <begin position="66"/>
        <end position="88"/>
    </location>
</feature>
<proteinExistence type="predicted"/>
<feature type="region of interest" description="Disordered" evidence="5">
    <location>
        <begin position="674"/>
        <end position="694"/>
    </location>
</feature>
<dbReference type="EMBL" id="JPKZ01002352">
    <property type="protein sequence ID" value="KHN77189.1"/>
    <property type="molecule type" value="Genomic_DNA"/>
</dbReference>
<feature type="domain" description="Major facilitator superfamily (MFS) profile" evidence="7">
    <location>
        <begin position="131"/>
        <end position="546"/>
    </location>
</feature>
<comment type="subcellular location">
    <subcellularLocation>
        <location evidence="1">Membrane</location>
        <topology evidence="1">Multi-pass membrane protein</topology>
    </subcellularLocation>
</comment>
<comment type="caution">
    <text evidence="8">The sequence shown here is derived from an EMBL/GenBank/DDBJ whole genome shotgun (WGS) entry which is preliminary data.</text>
</comment>
<feature type="transmembrane region" description="Helical" evidence="6">
    <location>
        <begin position="521"/>
        <end position="542"/>
    </location>
</feature>